<evidence type="ECO:0000256" key="2">
    <source>
        <dbReference type="ARBA" id="ARBA00022741"/>
    </source>
</evidence>
<dbReference type="GO" id="GO:0006139">
    <property type="term" value="P:nucleobase-containing compound metabolic process"/>
    <property type="evidence" value="ECO:0007669"/>
    <property type="project" value="InterPro"/>
</dbReference>
<comment type="similarity">
    <text evidence="4">Belongs to the adenylate kinase family.</text>
</comment>
<reference evidence="5" key="1">
    <citation type="submission" date="2015-07" db="EMBL/GenBank/DDBJ databases">
        <title>Adaptation to a free-living lifestyle via gene acquisitions in the diplomonad Trepomonas sp. PC1.</title>
        <authorList>
            <person name="Xu F."/>
            <person name="Jerlstrom-Hultqvist J."/>
            <person name="Kolisko M."/>
            <person name="Simpson A.G.B."/>
            <person name="Roger A.J."/>
            <person name="Svard S.G."/>
            <person name="Andersson J.O."/>
        </authorList>
    </citation>
    <scope>NUCLEOTIDE SEQUENCE</scope>
    <source>
        <strain evidence="5">PC1</strain>
    </source>
</reference>
<sequence>KGAQNIEEETKIIFVLGKPGCGKGTLCANLLNQIPITQFSAGQLLRDEVERNPSSEESRIIKDDMKEGRIVKPDITVRLLQNAMAKHNEAKLFLIDGFPRELNQFEYIAQKIDERRCYLLHMKCDDDKCYERIFGRKSGRIDDNEETIQKRMVNFNIETVKVIELFKEKGRLIEVDSGLSREETCQQAYNAILKLNLAKK</sequence>
<dbReference type="AlphaFoldDB" id="A0A146KBU0"/>
<keyword evidence="1 4" id="KW-0808">Transferase</keyword>
<dbReference type="GO" id="GO:0005524">
    <property type="term" value="F:ATP binding"/>
    <property type="evidence" value="ECO:0007669"/>
    <property type="project" value="InterPro"/>
</dbReference>
<name>A0A146KBU0_9EUKA</name>
<dbReference type="CDD" id="cd01428">
    <property type="entry name" value="ADK"/>
    <property type="match status" value="1"/>
</dbReference>
<keyword evidence="2" id="KW-0547">Nucleotide-binding</keyword>
<organism evidence="5">
    <name type="scientific">Trepomonas sp. PC1</name>
    <dbReference type="NCBI Taxonomy" id="1076344"/>
    <lineage>
        <taxon>Eukaryota</taxon>
        <taxon>Metamonada</taxon>
        <taxon>Diplomonadida</taxon>
        <taxon>Hexamitidae</taxon>
        <taxon>Hexamitinae</taxon>
        <taxon>Trepomonas</taxon>
    </lineage>
</organism>
<dbReference type="GO" id="GO:0019205">
    <property type="term" value="F:nucleobase-containing compound kinase activity"/>
    <property type="evidence" value="ECO:0007669"/>
    <property type="project" value="InterPro"/>
</dbReference>
<evidence type="ECO:0000256" key="4">
    <source>
        <dbReference type="RuleBase" id="RU003330"/>
    </source>
</evidence>
<evidence type="ECO:0000313" key="5">
    <source>
        <dbReference type="EMBL" id="JAP94007.1"/>
    </source>
</evidence>
<dbReference type="Gene3D" id="3.40.50.300">
    <property type="entry name" value="P-loop containing nucleotide triphosphate hydrolases"/>
    <property type="match status" value="1"/>
</dbReference>
<keyword evidence="3 4" id="KW-0418">Kinase</keyword>
<dbReference type="InterPro" id="IPR000850">
    <property type="entry name" value="Adenylat/UMP-CMP_kin"/>
</dbReference>
<dbReference type="PROSITE" id="PS00113">
    <property type="entry name" value="ADENYLATE_KINASE"/>
    <property type="match status" value="1"/>
</dbReference>
<gene>
    <name evidence="5" type="ORF">TPC1_13493</name>
</gene>
<evidence type="ECO:0000256" key="1">
    <source>
        <dbReference type="ARBA" id="ARBA00022679"/>
    </source>
</evidence>
<dbReference type="HAMAP" id="MF_00235">
    <property type="entry name" value="Adenylate_kinase_Adk"/>
    <property type="match status" value="1"/>
</dbReference>
<dbReference type="EMBL" id="GDID01002599">
    <property type="protein sequence ID" value="JAP94007.1"/>
    <property type="molecule type" value="Transcribed_RNA"/>
</dbReference>
<dbReference type="InterPro" id="IPR027417">
    <property type="entry name" value="P-loop_NTPase"/>
</dbReference>
<accession>A0A146KBU0</accession>
<protein>
    <submittedName>
        <fullName evidence="5">Adenylate kinase 4 (CMP-UMP kinase)</fullName>
    </submittedName>
</protein>
<proteinExistence type="inferred from homology"/>
<dbReference type="Pfam" id="PF00406">
    <property type="entry name" value="ADK"/>
    <property type="match status" value="1"/>
</dbReference>
<dbReference type="SUPFAM" id="SSF52540">
    <property type="entry name" value="P-loop containing nucleoside triphosphate hydrolases"/>
    <property type="match status" value="1"/>
</dbReference>
<dbReference type="PANTHER" id="PTHR23359">
    <property type="entry name" value="NUCLEOTIDE KINASE"/>
    <property type="match status" value="1"/>
</dbReference>
<feature type="non-terminal residue" evidence="5">
    <location>
        <position position="1"/>
    </location>
</feature>
<evidence type="ECO:0000256" key="3">
    <source>
        <dbReference type="ARBA" id="ARBA00022777"/>
    </source>
</evidence>
<dbReference type="PRINTS" id="PR00094">
    <property type="entry name" value="ADENYLTKNASE"/>
</dbReference>
<dbReference type="InterPro" id="IPR033690">
    <property type="entry name" value="Adenylat_kinase_CS"/>
</dbReference>